<dbReference type="InterPro" id="IPR023346">
    <property type="entry name" value="Lysozyme-like_dom_sf"/>
</dbReference>
<dbReference type="EMBL" id="JBJJXE010000007">
    <property type="protein sequence ID" value="MFL1732493.1"/>
    <property type="molecule type" value="Genomic_DNA"/>
</dbReference>
<proteinExistence type="inferred from homology"/>
<evidence type="ECO:0000259" key="3">
    <source>
        <dbReference type="Pfam" id="PF01464"/>
    </source>
</evidence>
<dbReference type="InterPro" id="IPR008258">
    <property type="entry name" value="Transglycosylase_SLT_dom_1"/>
</dbReference>
<feature type="signal peptide" evidence="2">
    <location>
        <begin position="1"/>
        <end position="20"/>
    </location>
</feature>
<evidence type="ECO:0000256" key="1">
    <source>
        <dbReference type="ARBA" id="ARBA00007734"/>
    </source>
</evidence>
<accession>A0ABW8U5S9</accession>
<comment type="similarity">
    <text evidence="1">Belongs to the transglycosylase Slt family.</text>
</comment>
<dbReference type="PANTHER" id="PTHR37423">
    <property type="entry name" value="SOLUBLE LYTIC MUREIN TRANSGLYCOSYLASE-RELATED"/>
    <property type="match status" value="1"/>
</dbReference>
<name>A0ABW8U5S9_9GAMM</name>
<dbReference type="RefSeq" id="WP_407069090.1">
    <property type="nucleotide sequence ID" value="NZ_JBJJXE010000007.1"/>
</dbReference>
<dbReference type="Pfam" id="PF01464">
    <property type="entry name" value="SLT"/>
    <property type="match status" value="1"/>
</dbReference>
<dbReference type="PANTHER" id="PTHR37423:SF2">
    <property type="entry name" value="MEMBRANE-BOUND LYTIC MUREIN TRANSGLYCOSYLASE C"/>
    <property type="match status" value="1"/>
</dbReference>
<sequence>MKKTTFLPLFFLTALTSTMAAQIIDGKLLTTIMQNASGDGKFIHASNEHDDFDSPLVSNAKKPIATYEKVIDAIINSTYDEMILRSATRHGVDPALIKAIIHTESSFNPRAISPAGAKGLMQLMPSTAKDMGVRDIFDPAQNIEGGVKYLAWLGQQFSNTDHIIAAYNAGHVNVRRHRGIPPFRETRNYVRKVNNRYQTIYVHDTNLNRPNIQLAMNTRTVIMPTNTLINDAPQTPILSQMAGKIHINQQR</sequence>
<reference evidence="4 5" key="1">
    <citation type="submission" date="2024-11" db="EMBL/GenBank/DDBJ databases">
        <title>First Report of Moraxella oculi in Brazil in an Infectious Bovine Keratoconjunctivitis Outbreak.</title>
        <authorList>
            <person name="Carvalho C.V."/>
            <person name="Domingues R."/>
            <person name="Coutinho C."/>
            <person name="Honorio N.T.B.S."/>
            <person name="Faza D.R.L.R."/>
            <person name="Carvalho W.A."/>
            <person name="Machado A.B.F."/>
            <person name="Martins M.F."/>
            <person name="Gaspar E.B."/>
        </authorList>
    </citation>
    <scope>NUCLEOTIDE SEQUENCE [LARGE SCALE GENOMIC DNA]</scope>
    <source>
        <strain evidence="4 5">2117LE</strain>
    </source>
</reference>
<feature type="domain" description="Transglycosylase SLT" evidence="3">
    <location>
        <begin position="82"/>
        <end position="188"/>
    </location>
</feature>
<organism evidence="4 5">
    <name type="scientific">Moraxella oculi</name>
    <dbReference type="NCBI Taxonomy" id="2940516"/>
    <lineage>
        <taxon>Bacteria</taxon>
        <taxon>Pseudomonadati</taxon>
        <taxon>Pseudomonadota</taxon>
        <taxon>Gammaproteobacteria</taxon>
        <taxon>Moraxellales</taxon>
        <taxon>Moraxellaceae</taxon>
        <taxon>Moraxella</taxon>
    </lineage>
</organism>
<evidence type="ECO:0000313" key="5">
    <source>
        <dbReference type="Proteomes" id="UP001624684"/>
    </source>
</evidence>
<keyword evidence="5" id="KW-1185">Reference proteome</keyword>
<comment type="caution">
    <text evidence="4">The sequence shown here is derived from an EMBL/GenBank/DDBJ whole genome shotgun (WGS) entry which is preliminary data.</text>
</comment>
<dbReference type="CDD" id="cd00254">
    <property type="entry name" value="LT-like"/>
    <property type="match status" value="1"/>
</dbReference>
<dbReference type="Proteomes" id="UP001624684">
    <property type="component" value="Unassembled WGS sequence"/>
</dbReference>
<dbReference type="PROSITE" id="PS00922">
    <property type="entry name" value="TRANSGLYCOSYLASE"/>
    <property type="match status" value="1"/>
</dbReference>
<dbReference type="Gene3D" id="1.10.530.10">
    <property type="match status" value="1"/>
</dbReference>
<feature type="chain" id="PRO_5045105875" evidence="2">
    <location>
        <begin position="21"/>
        <end position="251"/>
    </location>
</feature>
<keyword evidence="2" id="KW-0732">Signal</keyword>
<dbReference type="SUPFAM" id="SSF53955">
    <property type="entry name" value="Lysozyme-like"/>
    <property type="match status" value="1"/>
</dbReference>
<evidence type="ECO:0000256" key="2">
    <source>
        <dbReference type="SAM" id="SignalP"/>
    </source>
</evidence>
<protein>
    <submittedName>
        <fullName evidence="4">Lytic transglycosylase domain-containing protein</fullName>
    </submittedName>
</protein>
<gene>
    <name evidence="4" type="ORF">ACJHVH_05730</name>
</gene>
<evidence type="ECO:0000313" key="4">
    <source>
        <dbReference type="EMBL" id="MFL1732493.1"/>
    </source>
</evidence>
<dbReference type="InterPro" id="IPR000189">
    <property type="entry name" value="Transglyc_AS"/>
</dbReference>